<reference evidence="14 15" key="1">
    <citation type="submission" date="2016-05" db="EMBL/GenBank/DDBJ databases">
        <title>Microbial solvent formation.</title>
        <authorList>
            <person name="Poehlein A."/>
            <person name="Montoya Solano J.D."/>
            <person name="Flitsch S."/>
            <person name="Krabben P."/>
            <person name="Duerre P."/>
            <person name="Daniel R."/>
        </authorList>
    </citation>
    <scope>NUCLEOTIDE SEQUENCE [LARGE SCALE GENOMIC DNA]</scope>
    <source>
        <strain evidence="14 15">DSM 2619</strain>
    </source>
</reference>
<evidence type="ECO:0000259" key="13">
    <source>
        <dbReference type="PROSITE" id="PS51900"/>
    </source>
</evidence>
<dbReference type="Pfam" id="PF00589">
    <property type="entry name" value="Phage_integrase"/>
    <property type="match status" value="1"/>
</dbReference>
<evidence type="ECO:0000256" key="5">
    <source>
        <dbReference type="ARBA" id="ARBA00022618"/>
    </source>
</evidence>
<comment type="function">
    <text evidence="1">Site-specific tyrosine recombinase, which acts by catalyzing the cutting and rejoining of the recombining DNA molecules.</text>
</comment>
<comment type="caution">
    <text evidence="14">The sequence shown here is derived from an EMBL/GenBank/DDBJ whole genome shotgun (WGS) entry which is preliminary data.</text>
</comment>
<keyword evidence="9" id="KW-0233">DNA recombination</keyword>
<dbReference type="Gene3D" id="1.10.443.10">
    <property type="entry name" value="Intergrase catalytic core"/>
    <property type="match status" value="1"/>
</dbReference>
<dbReference type="EMBL" id="LZZM01000053">
    <property type="protein sequence ID" value="OOM81771.1"/>
    <property type="molecule type" value="Genomic_DNA"/>
</dbReference>
<name>A0A1S8TVN8_9CLOT</name>
<keyword evidence="6" id="KW-0159">Chromosome partition</keyword>
<protein>
    <submittedName>
        <fullName evidence="14">Tyrosine recombinase XerC</fullName>
    </submittedName>
</protein>
<dbReference type="SUPFAM" id="SSF56349">
    <property type="entry name" value="DNA breaking-rejoining enzymes"/>
    <property type="match status" value="1"/>
</dbReference>
<dbReference type="AlphaFoldDB" id="A0A1S8TVN8"/>
<dbReference type="PROSITE" id="PS51900">
    <property type="entry name" value="CB"/>
    <property type="match status" value="1"/>
</dbReference>
<evidence type="ECO:0000256" key="4">
    <source>
        <dbReference type="ARBA" id="ARBA00022490"/>
    </source>
</evidence>
<dbReference type="InterPro" id="IPR050090">
    <property type="entry name" value="Tyrosine_recombinase_XerCD"/>
</dbReference>
<evidence type="ECO:0000256" key="6">
    <source>
        <dbReference type="ARBA" id="ARBA00022829"/>
    </source>
</evidence>
<evidence type="ECO:0000259" key="12">
    <source>
        <dbReference type="PROSITE" id="PS51898"/>
    </source>
</evidence>
<dbReference type="Pfam" id="PF02899">
    <property type="entry name" value="Phage_int_SAM_1"/>
    <property type="match status" value="1"/>
</dbReference>
<evidence type="ECO:0000256" key="10">
    <source>
        <dbReference type="ARBA" id="ARBA00023306"/>
    </source>
</evidence>
<dbReference type="InterPro" id="IPR011010">
    <property type="entry name" value="DNA_brk_join_enz"/>
</dbReference>
<dbReference type="PROSITE" id="PS51898">
    <property type="entry name" value="TYR_RECOMBINASE"/>
    <property type="match status" value="1"/>
</dbReference>
<keyword evidence="4" id="KW-0963">Cytoplasm</keyword>
<keyword evidence="15" id="KW-1185">Reference proteome</keyword>
<evidence type="ECO:0000256" key="3">
    <source>
        <dbReference type="ARBA" id="ARBA00008857"/>
    </source>
</evidence>
<evidence type="ECO:0000256" key="2">
    <source>
        <dbReference type="ARBA" id="ARBA00004496"/>
    </source>
</evidence>
<keyword evidence="8 11" id="KW-0238">DNA-binding</keyword>
<accession>A0A1S8TVN8</accession>
<gene>
    <name evidence="14" type="primary">xerC_3</name>
    <name evidence="14" type="ORF">CLPUN_09550</name>
</gene>
<dbReference type="Gene3D" id="1.10.150.130">
    <property type="match status" value="1"/>
</dbReference>
<evidence type="ECO:0000256" key="8">
    <source>
        <dbReference type="ARBA" id="ARBA00023125"/>
    </source>
</evidence>
<evidence type="ECO:0000256" key="11">
    <source>
        <dbReference type="PROSITE-ProRule" id="PRU01248"/>
    </source>
</evidence>
<keyword evidence="5" id="KW-0132">Cell division</keyword>
<dbReference type="Proteomes" id="UP000190890">
    <property type="component" value="Unassembled WGS sequence"/>
</dbReference>
<evidence type="ECO:0000256" key="1">
    <source>
        <dbReference type="ARBA" id="ARBA00003283"/>
    </source>
</evidence>
<evidence type="ECO:0000256" key="7">
    <source>
        <dbReference type="ARBA" id="ARBA00022908"/>
    </source>
</evidence>
<dbReference type="GO" id="GO:0003677">
    <property type="term" value="F:DNA binding"/>
    <property type="evidence" value="ECO:0007669"/>
    <property type="project" value="UniProtKB-UniRule"/>
</dbReference>
<dbReference type="PANTHER" id="PTHR30349:SF77">
    <property type="entry name" value="TYROSINE RECOMBINASE XERC"/>
    <property type="match status" value="1"/>
</dbReference>
<comment type="similarity">
    <text evidence="3">Belongs to the 'phage' integrase family.</text>
</comment>
<keyword evidence="7" id="KW-0229">DNA integration</keyword>
<dbReference type="GO" id="GO:0051301">
    <property type="term" value="P:cell division"/>
    <property type="evidence" value="ECO:0007669"/>
    <property type="project" value="UniProtKB-KW"/>
</dbReference>
<feature type="domain" description="Tyr recombinase" evidence="12">
    <location>
        <begin position="173"/>
        <end position="347"/>
    </location>
</feature>
<dbReference type="STRING" id="29367.CLPUN_09550"/>
<evidence type="ECO:0000313" key="14">
    <source>
        <dbReference type="EMBL" id="OOM81771.1"/>
    </source>
</evidence>
<proteinExistence type="inferred from homology"/>
<dbReference type="GO" id="GO:0005737">
    <property type="term" value="C:cytoplasm"/>
    <property type="evidence" value="ECO:0007669"/>
    <property type="project" value="UniProtKB-SubCell"/>
</dbReference>
<evidence type="ECO:0000313" key="15">
    <source>
        <dbReference type="Proteomes" id="UP000190890"/>
    </source>
</evidence>
<comment type="subcellular location">
    <subcellularLocation>
        <location evidence="2">Cytoplasm</location>
    </subcellularLocation>
</comment>
<dbReference type="GO" id="GO:0007059">
    <property type="term" value="P:chromosome segregation"/>
    <property type="evidence" value="ECO:0007669"/>
    <property type="project" value="UniProtKB-KW"/>
</dbReference>
<dbReference type="GO" id="GO:0006310">
    <property type="term" value="P:DNA recombination"/>
    <property type="evidence" value="ECO:0007669"/>
    <property type="project" value="UniProtKB-KW"/>
</dbReference>
<feature type="domain" description="Core-binding (CB)" evidence="13">
    <location>
        <begin position="64"/>
        <end position="152"/>
    </location>
</feature>
<sequence length="351" mass="40631">MDTLGINNVKERVKKQMSSLNEEASIRLLGKLTLLLPILEQNFSLQLEVKKTIDETLYDYEVQTKCTDLIASDIEEKSVIYLACKKLEGLSQKTLDNYRLFLMKLDQFFNKPCSTISTMDLRMFLAFMGEGKQATTINGYITMLKGFFGWLQAEEYILKNPAFQLKQTKVPRVILQGYKAENVEKLREACKTEREKTLFELLDSTACRISELDNIKLDDINWQEKSLIVNGKGKKERIVYFSTKAKLHMQKYINTRQGESEYLFISERGNYNHIKVRALQLILGKIKSRSGVEERVHCHKFRRTQATRLLNSGMRIEGVQGILGHTTPSTTQIYAQLSQENLRNEYRKLVV</sequence>
<dbReference type="InterPro" id="IPR004107">
    <property type="entry name" value="Integrase_SAM-like_N"/>
</dbReference>
<evidence type="ECO:0000256" key="9">
    <source>
        <dbReference type="ARBA" id="ARBA00023172"/>
    </source>
</evidence>
<organism evidence="14 15">
    <name type="scientific">Clostridium puniceum</name>
    <dbReference type="NCBI Taxonomy" id="29367"/>
    <lineage>
        <taxon>Bacteria</taxon>
        <taxon>Bacillati</taxon>
        <taxon>Bacillota</taxon>
        <taxon>Clostridia</taxon>
        <taxon>Eubacteriales</taxon>
        <taxon>Clostridiaceae</taxon>
        <taxon>Clostridium</taxon>
    </lineage>
</organism>
<keyword evidence="10" id="KW-0131">Cell cycle</keyword>
<dbReference type="InterPro" id="IPR013762">
    <property type="entry name" value="Integrase-like_cat_sf"/>
</dbReference>
<dbReference type="GO" id="GO:0015074">
    <property type="term" value="P:DNA integration"/>
    <property type="evidence" value="ECO:0007669"/>
    <property type="project" value="UniProtKB-KW"/>
</dbReference>
<dbReference type="InterPro" id="IPR010998">
    <property type="entry name" value="Integrase_recombinase_N"/>
</dbReference>
<dbReference type="InterPro" id="IPR044068">
    <property type="entry name" value="CB"/>
</dbReference>
<dbReference type="InterPro" id="IPR002104">
    <property type="entry name" value="Integrase_catalytic"/>
</dbReference>
<dbReference type="PANTHER" id="PTHR30349">
    <property type="entry name" value="PHAGE INTEGRASE-RELATED"/>
    <property type="match status" value="1"/>
</dbReference>